<gene>
    <name evidence="3" type="ORF">FCS05_18285</name>
    <name evidence="2" type="ORF">HNQ10_003993</name>
</gene>
<dbReference type="Proteomes" id="UP000308000">
    <property type="component" value="Unassembled WGS sequence"/>
</dbReference>
<evidence type="ECO:0000313" key="5">
    <source>
        <dbReference type="Proteomes" id="UP000536909"/>
    </source>
</evidence>
<evidence type="ECO:0000256" key="1">
    <source>
        <dbReference type="SAM" id="SignalP"/>
    </source>
</evidence>
<feature type="signal peptide" evidence="1">
    <location>
        <begin position="1"/>
        <end position="26"/>
    </location>
</feature>
<dbReference type="Proteomes" id="UP000536909">
    <property type="component" value="Unassembled WGS sequence"/>
</dbReference>
<dbReference type="RefSeq" id="WP_129120474.1">
    <property type="nucleotide sequence ID" value="NZ_BSUI01000037.1"/>
</dbReference>
<accession>A0AAJ5K3D8</accession>
<dbReference type="AlphaFoldDB" id="A0AAJ5K3D8"/>
<organism evidence="3 4">
    <name type="scientific">Deinococcus metallilatus</name>
    <dbReference type="NCBI Taxonomy" id="1211322"/>
    <lineage>
        <taxon>Bacteria</taxon>
        <taxon>Thermotogati</taxon>
        <taxon>Deinococcota</taxon>
        <taxon>Deinococci</taxon>
        <taxon>Deinococcales</taxon>
        <taxon>Deinococcaceae</taxon>
        <taxon>Deinococcus</taxon>
    </lineage>
</organism>
<evidence type="ECO:0000313" key="3">
    <source>
        <dbReference type="EMBL" id="TLK21948.1"/>
    </source>
</evidence>
<keyword evidence="1" id="KW-0732">Signal</keyword>
<proteinExistence type="predicted"/>
<reference evidence="3 4" key="1">
    <citation type="submission" date="2019-04" db="EMBL/GenBank/DDBJ databases">
        <title>Deinococcus metalilatus MA1002 mutant No.5.</title>
        <authorList>
            <person name="Park W."/>
            <person name="Park C."/>
        </authorList>
    </citation>
    <scope>NUCLEOTIDE SEQUENCE [LARGE SCALE GENOMIC DNA]</scope>
    <source>
        <strain evidence="3 4">MA1002-m5</strain>
    </source>
</reference>
<dbReference type="EMBL" id="JACHFV010000018">
    <property type="protein sequence ID" value="MBB5297126.1"/>
    <property type="molecule type" value="Genomic_DNA"/>
</dbReference>
<evidence type="ECO:0000313" key="4">
    <source>
        <dbReference type="Proteomes" id="UP000308000"/>
    </source>
</evidence>
<sequence length="71" mass="7122">MKSNTGRKVCTVLIAVFMGALTLAKAGGALDFGQRGVAGEVQVQGGALDFGQRGAAGQVQAQGGPVEFGDR</sequence>
<name>A0AAJ5K3D8_9DEIO</name>
<evidence type="ECO:0000313" key="2">
    <source>
        <dbReference type="EMBL" id="MBB5297126.1"/>
    </source>
</evidence>
<keyword evidence="5" id="KW-1185">Reference proteome</keyword>
<feature type="chain" id="PRO_5042523275" evidence="1">
    <location>
        <begin position="27"/>
        <end position="71"/>
    </location>
</feature>
<protein>
    <submittedName>
        <fullName evidence="3">Uncharacterized protein</fullName>
    </submittedName>
</protein>
<dbReference type="EMBL" id="VBRC01000019">
    <property type="protein sequence ID" value="TLK21948.1"/>
    <property type="molecule type" value="Genomic_DNA"/>
</dbReference>
<reference evidence="2 5" key="2">
    <citation type="submission" date="2020-08" db="EMBL/GenBank/DDBJ databases">
        <title>Genomic Encyclopedia of Type Strains, Phase IV (KMG-IV): sequencing the most valuable type-strain genomes for metagenomic binning, comparative biology and taxonomic classification.</title>
        <authorList>
            <person name="Goeker M."/>
        </authorList>
    </citation>
    <scope>NUCLEOTIDE SEQUENCE [LARGE SCALE GENOMIC DNA]</scope>
    <source>
        <strain evidence="2 5">DSM 105434</strain>
    </source>
</reference>
<comment type="caution">
    <text evidence="3">The sequence shown here is derived from an EMBL/GenBank/DDBJ whole genome shotgun (WGS) entry which is preliminary data.</text>
</comment>